<reference evidence="12 13" key="1">
    <citation type="submission" date="2016-04" db="EMBL/GenBank/DDBJ databases">
        <title>ATOL: Assembling a taxonomically balanced genome-scale reconstruction of the evolutionary history of the Enterobacteriaceae.</title>
        <authorList>
            <person name="Plunkett G.III."/>
            <person name="Neeno-Eckwall E.C."/>
            <person name="Glasner J.D."/>
            <person name="Perna N.T."/>
        </authorList>
    </citation>
    <scope>NUCLEOTIDE SEQUENCE [LARGE SCALE GENOMIC DNA]</scope>
    <source>
        <strain evidence="12 13">ATCC 51607</strain>
    </source>
</reference>
<evidence type="ECO:0000313" key="12">
    <source>
        <dbReference type="EMBL" id="OAT18721.1"/>
    </source>
</evidence>
<dbReference type="InterPro" id="IPR001639">
    <property type="entry name" value="T2SS_protein-GspC"/>
</dbReference>
<comment type="subcellular location">
    <subcellularLocation>
        <location evidence="1">Cell inner membrane</location>
    </subcellularLocation>
</comment>
<evidence type="ECO:0000313" key="13">
    <source>
        <dbReference type="Proteomes" id="UP000078286"/>
    </source>
</evidence>
<dbReference type="Gene3D" id="2.30.42.10">
    <property type="match status" value="1"/>
</dbReference>
<dbReference type="EMBL" id="LXEO01000017">
    <property type="protein sequence ID" value="OAT18721.1"/>
    <property type="molecule type" value="Genomic_DNA"/>
</dbReference>
<evidence type="ECO:0000256" key="4">
    <source>
        <dbReference type="ARBA" id="ARBA00022475"/>
    </source>
</evidence>
<evidence type="ECO:0000256" key="1">
    <source>
        <dbReference type="ARBA" id="ARBA00004533"/>
    </source>
</evidence>
<keyword evidence="4" id="KW-1003">Cell membrane</keyword>
<sequence>MSKPVFRLSFSQPFLAQMVTVILLCGLGYQLAVLTWCIGEMLFPQAPLPAQAHNGNPQAAPAEIRFSTLFPARDKEIAPGATLSSLKVRLAGVIVSSSPENSLVIIEQSGHQNSYGIHDVIDGTQASIIAIKDDHVELLNGGQHEILRMYDDAVTSAPDALATARNQLLKEPKKLLEMVAITPVNKDGVMQGYRLNPGKEATLFEQSGLQPNDLAIAINGFDLRAPQEAAKFMAQLSELTQLDITVVRDDAEKNIFVDLSIK</sequence>
<dbReference type="Gene3D" id="2.30.30.830">
    <property type="match status" value="1"/>
</dbReference>
<keyword evidence="8 10" id="KW-1133">Transmembrane helix</keyword>
<evidence type="ECO:0000256" key="8">
    <source>
        <dbReference type="ARBA" id="ARBA00022989"/>
    </source>
</evidence>
<keyword evidence="3" id="KW-0813">Transport</keyword>
<accession>A0A1B7HST7</accession>
<keyword evidence="5" id="KW-0997">Cell inner membrane</keyword>
<dbReference type="GO" id="GO:0015627">
    <property type="term" value="C:type II protein secretion system complex"/>
    <property type="evidence" value="ECO:0007669"/>
    <property type="project" value="InterPro"/>
</dbReference>
<proteinExistence type="inferred from homology"/>
<feature type="transmembrane region" description="Helical" evidence="10">
    <location>
        <begin position="14"/>
        <end position="38"/>
    </location>
</feature>
<evidence type="ECO:0000256" key="6">
    <source>
        <dbReference type="ARBA" id="ARBA00022692"/>
    </source>
</evidence>
<feature type="domain" description="Type II secretion system protein GspC N-terminal" evidence="11">
    <location>
        <begin position="23"/>
        <end position="148"/>
    </location>
</feature>
<organism evidence="12 13">
    <name type="scientific">Buttiauxella noackiae ATCC 51607</name>
    <dbReference type="NCBI Taxonomy" id="1354255"/>
    <lineage>
        <taxon>Bacteria</taxon>
        <taxon>Pseudomonadati</taxon>
        <taxon>Pseudomonadota</taxon>
        <taxon>Gammaproteobacteria</taxon>
        <taxon>Enterobacterales</taxon>
        <taxon>Enterobacteriaceae</taxon>
        <taxon>Buttiauxella</taxon>
    </lineage>
</organism>
<dbReference type="AlphaFoldDB" id="A0A1B7HST7"/>
<keyword evidence="13" id="KW-1185">Reference proteome</keyword>
<keyword evidence="9 10" id="KW-0472">Membrane</keyword>
<evidence type="ECO:0000256" key="5">
    <source>
        <dbReference type="ARBA" id="ARBA00022519"/>
    </source>
</evidence>
<dbReference type="GO" id="GO:0015628">
    <property type="term" value="P:protein secretion by the type II secretion system"/>
    <property type="evidence" value="ECO:0007669"/>
    <property type="project" value="InterPro"/>
</dbReference>
<protein>
    <submittedName>
        <fullName evidence="12">General secretion pathway protein C</fullName>
    </submittedName>
</protein>
<evidence type="ECO:0000256" key="7">
    <source>
        <dbReference type="ARBA" id="ARBA00022927"/>
    </source>
</evidence>
<name>A0A1B7HST7_9ENTR</name>
<evidence type="ECO:0000256" key="10">
    <source>
        <dbReference type="SAM" id="Phobius"/>
    </source>
</evidence>
<dbReference type="Pfam" id="PF11356">
    <property type="entry name" value="T2SSC"/>
    <property type="match status" value="1"/>
</dbReference>
<evidence type="ECO:0000256" key="3">
    <source>
        <dbReference type="ARBA" id="ARBA00022448"/>
    </source>
</evidence>
<dbReference type="PATRIC" id="fig|1354255.3.peg.1593"/>
<dbReference type="GO" id="GO:0005886">
    <property type="term" value="C:plasma membrane"/>
    <property type="evidence" value="ECO:0007669"/>
    <property type="project" value="UniProtKB-SubCell"/>
</dbReference>
<dbReference type="RefSeq" id="WP_064554342.1">
    <property type="nucleotide sequence ID" value="NZ_LXEO01000017.1"/>
</dbReference>
<evidence type="ECO:0000259" key="11">
    <source>
        <dbReference type="Pfam" id="PF11356"/>
    </source>
</evidence>
<comment type="similarity">
    <text evidence="2">Belongs to the GSP C family.</text>
</comment>
<keyword evidence="7" id="KW-0653">Protein transport</keyword>
<dbReference type="InterPro" id="IPR024961">
    <property type="entry name" value="T2SS_GspC_N"/>
</dbReference>
<evidence type="ECO:0000256" key="2">
    <source>
        <dbReference type="ARBA" id="ARBA00007986"/>
    </source>
</evidence>
<dbReference type="Proteomes" id="UP000078286">
    <property type="component" value="Unassembled WGS sequence"/>
</dbReference>
<gene>
    <name evidence="12" type="ORF">M979_1545</name>
</gene>
<dbReference type="SUPFAM" id="SSF50156">
    <property type="entry name" value="PDZ domain-like"/>
    <property type="match status" value="1"/>
</dbReference>
<dbReference type="NCBIfam" id="TIGR01713">
    <property type="entry name" value="typeII_sec_gspC"/>
    <property type="match status" value="1"/>
</dbReference>
<evidence type="ECO:0000256" key="9">
    <source>
        <dbReference type="ARBA" id="ARBA00023136"/>
    </source>
</evidence>
<comment type="caution">
    <text evidence="12">The sequence shown here is derived from an EMBL/GenBank/DDBJ whole genome shotgun (WGS) entry which is preliminary data.</text>
</comment>
<dbReference type="InterPro" id="IPR036034">
    <property type="entry name" value="PDZ_sf"/>
</dbReference>
<keyword evidence="6 10" id="KW-0812">Transmembrane</keyword>